<evidence type="ECO:0000313" key="1">
    <source>
        <dbReference type="EMBL" id="SHH44942.1"/>
    </source>
</evidence>
<dbReference type="AlphaFoldDB" id="A0A1M5T2P3"/>
<gene>
    <name evidence="1" type="ORF">SAMN05444148_2042</name>
</gene>
<dbReference type="OrthoDB" id="1191413at2"/>
<evidence type="ECO:0000313" key="2">
    <source>
        <dbReference type="Proteomes" id="UP000184522"/>
    </source>
</evidence>
<dbReference type="RefSeq" id="WP_073086088.1">
    <property type="nucleotide sequence ID" value="NZ_FQWS01000002.1"/>
</dbReference>
<dbReference type="Proteomes" id="UP000184522">
    <property type="component" value="Unassembled WGS sequence"/>
</dbReference>
<name>A0A1M5T2P3_9FLAO</name>
<proteinExistence type="predicted"/>
<protein>
    <submittedName>
        <fullName evidence="1">Uncharacterized protein</fullName>
    </submittedName>
</protein>
<organism evidence="1 2">
    <name type="scientific">Winogradskyella jejuensis</name>
    <dbReference type="NCBI Taxonomy" id="1089305"/>
    <lineage>
        <taxon>Bacteria</taxon>
        <taxon>Pseudomonadati</taxon>
        <taxon>Bacteroidota</taxon>
        <taxon>Flavobacteriia</taxon>
        <taxon>Flavobacteriales</taxon>
        <taxon>Flavobacteriaceae</taxon>
        <taxon>Winogradskyella</taxon>
    </lineage>
</organism>
<sequence>MDKKFISAFVIIITISFYANGQWRNRYPKNAFKSVQILDYNPVINNDSIVINELRFSGVRDRHYIQKGMYDNFGKWSQKILSTHSDTLLIWNNIKLLKNQDKLFSVAAKGRRIQSNVYTAVFIFDKNDVDQLNLNSPYRKELIDYFKNLIKNSNDENVDFYLEFWKTFAEENNNSRSVKYMLKKYESIKKKNTRKALRNNRN</sequence>
<reference evidence="2" key="1">
    <citation type="submission" date="2016-11" db="EMBL/GenBank/DDBJ databases">
        <authorList>
            <person name="Varghese N."/>
            <person name="Submissions S."/>
        </authorList>
    </citation>
    <scope>NUCLEOTIDE SEQUENCE [LARGE SCALE GENOMIC DNA]</scope>
    <source>
        <strain evidence="2">DSM 25330</strain>
    </source>
</reference>
<dbReference type="EMBL" id="FQWS01000002">
    <property type="protein sequence ID" value="SHH44942.1"/>
    <property type="molecule type" value="Genomic_DNA"/>
</dbReference>
<dbReference type="STRING" id="1089305.SAMN05444148_2042"/>
<accession>A0A1M5T2P3</accession>
<keyword evidence="2" id="KW-1185">Reference proteome</keyword>